<organism evidence="1 2">
    <name type="scientific">Plesiocystis pacifica SIR-1</name>
    <dbReference type="NCBI Taxonomy" id="391625"/>
    <lineage>
        <taxon>Bacteria</taxon>
        <taxon>Pseudomonadati</taxon>
        <taxon>Myxococcota</taxon>
        <taxon>Polyangia</taxon>
        <taxon>Nannocystales</taxon>
        <taxon>Nannocystaceae</taxon>
        <taxon>Plesiocystis</taxon>
    </lineage>
</organism>
<reference evidence="1 2" key="1">
    <citation type="submission" date="2007-06" db="EMBL/GenBank/DDBJ databases">
        <authorList>
            <person name="Shimkets L."/>
            <person name="Ferriera S."/>
            <person name="Johnson J."/>
            <person name="Kravitz S."/>
            <person name="Beeson K."/>
            <person name="Sutton G."/>
            <person name="Rogers Y.-H."/>
            <person name="Friedman R."/>
            <person name="Frazier M."/>
            <person name="Venter J.C."/>
        </authorList>
    </citation>
    <scope>NUCLEOTIDE SEQUENCE [LARGE SCALE GENOMIC DNA]</scope>
    <source>
        <strain evidence="1 2">SIR-1</strain>
    </source>
</reference>
<keyword evidence="2" id="KW-1185">Reference proteome</keyword>
<dbReference type="EMBL" id="ABCS01000059">
    <property type="protein sequence ID" value="EDM76732.1"/>
    <property type="molecule type" value="Genomic_DNA"/>
</dbReference>
<accession>A6GBM6</accession>
<dbReference type="PROSITE" id="PS51257">
    <property type="entry name" value="PROKAR_LIPOPROTEIN"/>
    <property type="match status" value="1"/>
</dbReference>
<name>A6GBM6_9BACT</name>
<comment type="caution">
    <text evidence="1">The sequence shown here is derived from an EMBL/GenBank/DDBJ whole genome shotgun (WGS) entry which is preliminary data.</text>
</comment>
<sequence length="489" mass="52110">MRRFGPWLGVVTLTFACVPAEEEVIPDPGGGTNAAPVDEQPPPCAFFERVRLGEPTPTPSCPDGACALVRDLRITCPDDPYFGDQTLRVAGGEAGVHLSTASFNGNYLFRADGQGSGSVAEQVPVPQLPLVDPHLVPDGLGRVLLAGVDVGGTLDDRQLLWLLRPSVGGVYFGEPLTSQQAWLDLLGLEVDAEGRVHAWFTEAGSRYHLLEAPSDDLEAEAAWIETLRQSPSQNQSHGPHSLTRDDLELDLRVLGESLRAHLGVDDSEGVVLLDGLSQAPTSWALARKAGPAYQAGGQDDSLEPVALVGLDEGFSLVGPGVSVAIPDTPALPPICFTPEYDAEADSCGDPCVDDRVGVETDAAAVARDRQGRLWVAWIRQQRLRTTSWVKHCATDPKDPDPPPEPPCFCIVEDIEDAGAATVHLGRVELGAASFGELVEVLSFDWAPAPFNVADPEALSPRAVDVQVYGERLSLGVIASGEARLIELEI</sequence>
<evidence type="ECO:0008006" key="3">
    <source>
        <dbReference type="Google" id="ProtNLM"/>
    </source>
</evidence>
<protein>
    <recommendedName>
        <fullName evidence="3">Lipoprotein</fullName>
    </recommendedName>
</protein>
<dbReference type="Proteomes" id="UP000005801">
    <property type="component" value="Unassembled WGS sequence"/>
</dbReference>
<dbReference type="AlphaFoldDB" id="A6GBM6"/>
<evidence type="ECO:0000313" key="2">
    <source>
        <dbReference type="Proteomes" id="UP000005801"/>
    </source>
</evidence>
<gene>
    <name evidence="1" type="ORF">PPSIR1_33796</name>
</gene>
<dbReference type="RefSeq" id="WP_006974117.1">
    <property type="nucleotide sequence ID" value="NZ_ABCS01000059.1"/>
</dbReference>
<proteinExistence type="predicted"/>
<evidence type="ECO:0000313" key="1">
    <source>
        <dbReference type="EMBL" id="EDM76732.1"/>
    </source>
</evidence>